<accession>A0A219ARS3</accession>
<dbReference type="EMBL" id="LSBJ02000001">
    <property type="protein sequence ID" value="OWT43440.1"/>
    <property type="molecule type" value="Genomic_DNA"/>
</dbReference>
<organism evidence="1 2">
    <name type="scientific">Pochonia chlamydosporia 170</name>
    <dbReference type="NCBI Taxonomy" id="1380566"/>
    <lineage>
        <taxon>Eukaryota</taxon>
        <taxon>Fungi</taxon>
        <taxon>Dikarya</taxon>
        <taxon>Ascomycota</taxon>
        <taxon>Pezizomycotina</taxon>
        <taxon>Sordariomycetes</taxon>
        <taxon>Hypocreomycetidae</taxon>
        <taxon>Hypocreales</taxon>
        <taxon>Clavicipitaceae</taxon>
        <taxon>Pochonia</taxon>
    </lineage>
</organism>
<name>A0A219ARS3_METCM</name>
<protein>
    <submittedName>
        <fullName evidence="1">Uncharacterized protein</fullName>
    </submittedName>
</protein>
<dbReference type="Proteomes" id="UP000078397">
    <property type="component" value="Unassembled WGS sequence"/>
</dbReference>
<comment type="caution">
    <text evidence="1">The sequence shown here is derived from an EMBL/GenBank/DDBJ whole genome shotgun (WGS) entry which is preliminary data.</text>
</comment>
<sequence>MTIHQWAGTATISHSAASASSVQQTKNGEWIGIQMPNSGSPQRYLYNGEARAANLGQFLFLFLPSPSIHSKARVGGVEVQGRGCVRSRPLRAVRTKGFFLLFMRDPGLWILPRLRDCNTAGRE</sequence>
<proteinExistence type="predicted"/>
<dbReference type="KEGG" id="pchm:VFPPC_17411"/>
<evidence type="ECO:0000313" key="1">
    <source>
        <dbReference type="EMBL" id="OWT43440.1"/>
    </source>
</evidence>
<dbReference type="GeneID" id="33936385"/>
<dbReference type="RefSeq" id="XP_022285861.1">
    <property type="nucleotide sequence ID" value="XM_022429122.1"/>
</dbReference>
<gene>
    <name evidence="1" type="ORF">VFPPC_17411</name>
</gene>
<evidence type="ECO:0000313" key="2">
    <source>
        <dbReference type="Proteomes" id="UP000078397"/>
    </source>
</evidence>
<keyword evidence="2" id="KW-1185">Reference proteome</keyword>
<dbReference type="AlphaFoldDB" id="A0A219ARS3"/>
<reference evidence="1 2" key="1">
    <citation type="journal article" date="2016" name="PLoS Pathog.">
        <title>Biosynthesis of antibiotic leucinostatins in bio-control fungus Purpureocillium lilacinum and their inhibition on phytophthora revealed by genome mining.</title>
        <authorList>
            <person name="Wang G."/>
            <person name="Liu Z."/>
            <person name="Lin R."/>
            <person name="Li E."/>
            <person name="Mao Z."/>
            <person name="Ling J."/>
            <person name="Yang Y."/>
            <person name="Yin W.B."/>
            <person name="Xie B."/>
        </authorList>
    </citation>
    <scope>NUCLEOTIDE SEQUENCE [LARGE SCALE GENOMIC DNA]</scope>
    <source>
        <strain evidence="1">170</strain>
    </source>
</reference>